<evidence type="ECO:0000313" key="2">
    <source>
        <dbReference type="Proteomes" id="UP000814033"/>
    </source>
</evidence>
<reference evidence="1" key="2">
    <citation type="journal article" date="2022" name="New Phytol.">
        <title>Evolutionary transition to the ectomycorrhizal habit in the genomes of a hyperdiverse lineage of mushroom-forming fungi.</title>
        <authorList>
            <person name="Looney B."/>
            <person name="Miyauchi S."/>
            <person name="Morin E."/>
            <person name="Drula E."/>
            <person name="Courty P.E."/>
            <person name="Kohler A."/>
            <person name="Kuo A."/>
            <person name="LaButti K."/>
            <person name="Pangilinan J."/>
            <person name="Lipzen A."/>
            <person name="Riley R."/>
            <person name="Andreopoulos W."/>
            <person name="He G."/>
            <person name="Johnson J."/>
            <person name="Nolan M."/>
            <person name="Tritt A."/>
            <person name="Barry K.W."/>
            <person name="Grigoriev I.V."/>
            <person name="Nagy L.G."/>
            <person name="Hibbett D."/>
            <person name="Henrissat B."/>
            <person name="Matheny P.B."/>
            <person name="Labbe J."/>
            <person name="Martin F.M."/>
        </authorList>
    </citation>
    <scope>NUCLEOTIDE SEQUENCE</scope>
    <source>
        <strain evidence="1">FP105234-sp</strain>
    </source>
</reference>
<dbReference type="EMBL" id="MU276563">
    <property type="protein sequence ID" value="KAI0038203.1"/>
    <property type="molecule type" value="Genomic_DNA"/>
</dbReference>
<comment type="caution">
    <text evidence="1">The sequence shown here is derived from an EMBL/GenBank/DDBJ whole genome shotgun (WGS) entry which is preliminary data.</text>
</comment>
<dbReference type="Proteomes" id="UP000814033">
    <property type="component" value="Unassembled WGS sequence"/>
</dbReference>
<organism evidence="1 2">
    <name type="scientific">Auriscalpium vulgare</name>
    <dbReference type="NCBI Taxonomy" id="40419"/>
    <lineage>
        <taxon>Eukaryota</taxon>
        <taxon>Fungi</taxon>
        <taxon>Dikarya</taxon>
        <taxon>Basidiomycota</taxon>
        <taxon>Agaricomycotina</taxon>
        <taxon>Agaricomycetes</taxon>
        <taxon>Russulales</taxon>
        <taxon>Auriscalpiaceae</taxon>
        <taxon>Auriscalpium</taxon>
    </lineage>
</organism>
<keyword evidence="2" id="KW-1185">Reference proteome</keyword>
<accession>A0ACB8R2G2</accession>
<reference evidence="1" key="1">
    <citation type="submission" date="2021-02" db="EMBL/GenBank/DDBJ databases">
        <authorList>
            <consortium name="DOE Joint Genome Institute"/>
            <person name="Ahrendt S."/>
            <person name="Looney B.P."/>
            <person name="Miyauchi S."/>
            <person name="Morin E."/>
            <person name="Drula E."/>
            <person name="Courty P.E."/>
            <person name="Chicoki N."/>
            <person name="Fauchery L."/>
            <person name="Kohler A."/>
            <person name="Kuo A."/>
            <person name="Labutti K."/>
            <person name="Pangilinan J."/>
            <person name="Lipzen A."/>
            <person name="Riley R."/>
            <person name="Andreopoulos W."/>
            <person name="He G."/>
            <person name="Johnson J."/>
            <person name="Barry K.W."/>
            <person name="Grigoriev I.V."/>
            <person name="Nagy L."/>
            <person name="Hibbett D."/>
            <person name="Henrissat B."/>
            <person name="Matheny P.B."/>
            <person name="Labbe J."/>
            <person name="Martin F."/>
        </authorList>
    </citation>
    <scope>NUCLEOTIDE SEQUENCE</scope>
    <source>
        <strain evidence="1">FP105234-sp</strain>
    </source>
</reference>
<evidence type="ECO:0000313" key="1">
    <source>
        <dbReference type="EMBL" id="KAI0038203.1"/>
    </source>
</evidence>
<gene>
    <name evidence="1" type="ORF">FA95DRAFT_1613558</name>
</gene>
<name>A0ACB8R2G2_9AGAM</name>
<protein>
    <submittedName>
        <fullName evidence="1">Uncharacterized protein</fullName>
    </submittedName>
</protein>
<sequence length="234" mass="25458">MAGKGSAFWTLRARPSFQLRLLPRTCLRAHHPTTLPARAVPRLRSLTPTSQLHPDLVAPTSWMPSYPATQTYTPSTLGSLRQYFDHHPKQVINARACHVHATPFTARPTELSVREHELSTRLPTGPGHHTLFGLAHQAKQTAATHPQRAPSSEAETKTAGPVRAPQLRLRAPSSQAPTPGTQIPSQSEDSYDLVSSGPASTTGAKPKGQEEDDVDEDGEGEDDDEDESGDSDWE</sequence>
<proteinExistence type="predicted"/>